<gene>
    <name evidence="1" type="ORF">GCM10008939_19550</name>
</gene>
<comment type="caution">
    <text evidence="1">The sequence shown here is derived from an EMBL/GenBank/DDBJ whole genome shotgun (WGS) entry which is preliminary data.</text>
</comment>
<dbReference type="EMBL" id="BMOE01000005">
    <property type="protein sequence ID" value="GGJ75386.1"/>
    <property type="molecule type" value="Genomic_DNA"/>
</dbReference>
<protein>
    <submittedName>
        <fullName evidence="1">Uncharacterized protein</fullName>
    </submittedName>
</protein>
<proteinExistence type="predicted"/>
<organism evidence="1 2">
    <name type="scientific">Deinococcus aquiradiocola</name>
    <dbReference type="NCBI Taxonomy" id="393059"/>
    <lineage>
        <taxon>Bacteria</taxon>
        <taxon>Thermotogati</taxon>
        <taxon>Deinococcota</taxon>
        <taxon>Deinococci</taxon>
        <taxon>Deinococcales</taxon>
        <taxon>Deinococcaceae</taxon>
        <taxon>Deinococcus</taxon>
    </lineage>
</organism>
<dbReference type="Proteomes" id="UP000635726">
    <property type="component" value="Unassembled WGS sequence"/>
</dbReference>
<accession>A0A917PFU2</accession>
<reference evidence="1" key="1">
    <citation type="journal article" date="2014" name="Int. J. Syst. Evol. Microbiol.">
        <title>Complete genome sequence of Corynebacterium casei LMG S-19264T (=DSM 44701T), isolated from a smear-ripened cheese.</title>
        <authorList>
            <consortium name="US DOE Joint Genome Institute (JGI-PGF)"/>
            <person name="Walter F."/>
            <person name="Albersmeier A."/>
            <person name="Kalinowski J."/>
            <person name="Ruckert C."/>
        </authorList>
    </citation>
    <scope>NUCLEOTIDE SEQUENCE</scope>
    <source>
        <strain evidence="1">JCM 14371</strain>
    </source>
</reference>
<dbReference type="AlphaFoldDB" id="A0A917PFU2"/>
<name>A0A917PFU2_9DEIO</name>
<dbReference type="RefSeq" id="WP_188962863.1">
    <property type="nucleotide sequence ID" value="NZ_BMOE01000005.1"/>
</dbReference>
<evidence type="ECO:0000313" key="1">
    <source>
        <dbReference type="EMBL" id="GGJ75386.1"/>
    </source>
</evidence>
<evidence type="ECO:0000313" key="2">
    <source>
        <dbReference type="Proteomes" id="UP000635726"/>
    </source>
</evidence>
<sequence length="199" mass="20959">MREQIKRILGLVVAGRLTPADASALLAALHPGLALSDGAAEHLFGLLSSEDFGPDRVTNMLMVRVAEHGAPPPPPPPRPGATFRIGGESYPLDDLGETIGARVEEALGGLLGRKARAPQPGTILRIETEDENGGSFNANLPLSLAMHAERLIPPHALGALERSGLSIDALKLLLQANPPTGPLLEAEDEHGNRVQLSIR</sequence>
<reference evidence="1" key="2">
    <citation type="submission" date="2020-09" db="EMBL/GenBank/DDBJ databases">
        <authorList>
            <person name="Sun Q."/>
            <person name="Ohkuma M."/>
        </authorList>
    </citation>
    <scope>NUCLEOTIDE SEQUENCE</scope>
    <source>
        <strain evidence="1">JCM 14371</strain>
    </source>
</reference>
<keyword evidence="2" id="KW-1185">Reference proteome</keyword>